<sequence>MCNSGGDSIVWTEEVSFFVFPKGLLNLFSFKKAYIGHIRRKCHV</sequence>
<reference evidence="1 2" key="1">
    <citation type="submission" date="2007-09" db="EMBL/GenBank/DDBJ databases">
        <title>Draft genome sequence of Eubacterium dolichum (DSM 3991).</title>
        <authorList>
            <person name="Sudarsanam P."/>
            <person name="Ley R."/>
            <person name="Guruge J."/>
            <person name="Turnbaugh P.J."/>
            <person name="Mahowald M."/>
            <person name="Liep D."/>
            <person name="Gordon J."/>
        </authorList>
    </citation>
    <scope>NUCLEOTIDE SEQUENCE [LARGE SCALE GENOMIC DNA]</scope>
    <source>
        <strain evidence="1 2">DSM 3991</strain>
    </source>
</reference>
<accession>A8RD95</accession>
<comment type="caution">
    <text evidence="1">The sequence shown here is derived from an EMBL/GenBank/DDBJ whole genome shotgun (WGS) entry which is preliminary data.</text>
</comment>
<dbReference type="AlphaFoldDB" id="A8RD95"/>
<name>A8RD95_9FIRM</name>
<evidence type="ECO:0000313" key="2">
    <source>
        <dbReference type="Proteomes" id="UP000004090"/>
    </source>
</evidence>
<organism evidence="1 2">
    <name type="scientific">Amedibacillus dolichus DSM 3991</name>
    <dbReference type="NCBI Taxonomy" id="428127"/>
    <lineage>
        <taxon>Bacteria</taxon>
        <taxon>Bacillati</taxon>
        <taxon>Bacillota</taxon>
        <taxon>Erysipelotrichia</taxon>
        <taxon>Erysipelotrichales</taxon>
        <taxon>Erysipelotrichaceae</taxon>
        <taxon>Amedibacillus</taxon>
    </lineage>
</organism>
<reference evidence="1 2" key="2">
    <citation type="submission" date="2007-09" db="EMBL/GenBank/DDBJ databases">
        <authorList>
            <person name="Fulton L."/>
            <person name="Clifton S."/>
            <person name="Fulton B."/>
            <person name="Xu J."/>
            <person name="Minx P."/>
            <person name="Pepin K.H."/>
            <person name="Johnson M."/>
            <person name="Thiruvilangam P."/>
            <person name="Bhonagiri V."/>
            <person name="Nash W.E."/>
            <person name="Mardis E.R."/>
            <person name="Wilson R.K."/>
        </authorList>
    </citation>
    <scope>NUCLEOTIDE SEQUENCE [LARGE SCALE GENOMIC DNA]</scope>
    <source>
        <strain evidence="1 2">DSM 3991</strain>
    </source>
</reference>
<dbReference type="EMBL" id="ABAW02000024">
    <property type="protein sequence ID" value="EDP10608.1"/>
    <property type="molecule type" value="Genomic_DNA"/>
</dbReference>
<evidence type="ECO:0000313" key="1">
    <source>
        <dbReference type="EMBL" id="EDP10608.1"/>
    </source>
</evidence>
<dbReference type="STRING" id="428127.EUBDOL_01865"/>
<gene>
    <name evidence="1" type="ORF">EUBDOL_01865</name>
</gene>
<dbReference type="HOGENOM" id="CLU_3216380_0_0_9"/>
<proteinExistence type="predicted"/>
<protein>
    <submittedName>
        <fullName evidence="1">Uncharacterized protein</fullName>
    </submittedName>
</protein>
<dbReference type="Proteomes" id="UP000004090">
    <property type="component" value="Unassembled WGS sequence"/>
</dbReference>